<dbReference type="InterPro" id="IPR001279">
    <property type="entry name" value="Metallo-B-lactamas"/>
</dbReference>
<dbReference type="Gene3D" id="3.60.15.10">
    <property type="entry name" value="Ribonuclease Z/Hydroxyacylglutathione hydrolase-like"/>
    <property type="match status" value="1"/>
</dbReference>
<feature type="non-terminal residue" evidence="2">
    <location>
        <position position="136"/>
    </location>
</feature>
<protein>
    <recommendedName>
        <fullName evidence="1">Metallo-beta-lactamase domain-containing protein</fullName>
    </recommendedName>
</protein>
<gene>
    <name evidence="2" type="ORF">S01H1_15650</name>
</gene>
<dbReference type="EMBL" id="BARS01008178">
    <property type="protein sequence ID" value="GAF75048.1"/>
    <property type="molecule type" value="Genomic_DNA"/>
</dbReference>
<dbReference type="AlphaFoldDB" id="X0S1W0"/>
<dbReference type="Pfam" id="PF00753">
    <property type="entry name" value="Lactamase_B"/>
    <property type="match status" value="1"/>
</dbReference>
<dbReference type="InterPro" id="IPR036866">
    <property type="entry name" value="RibonucZ/Hydroxyglut_hydro"/>
</dbReference>
<dbReference type="InterPro" id="IPR052926">
    <property type="entry name" value="Metallo-beta-lactamase_dom"/>
</dbReference>
<comment type="caution">
    <text evidence="2">The sequence shown here is derived from an EMBL/GenBank/DDBJ whole genome shotgun (WGS) entry which is preliminary data.</text>
</comment>
<evidence type="ECO:0000259" key="1">
    <source>
        <dbReference type="Pfam" id="PF00753"/>
    </source>
</evidence>
<name>X0S1W0_9ZZZZ</name>
<proteinExistence type="predicted"/>
<organism evidence="2">
    <name type="scientific">marine sediment metagenome</name>
    <dbReference type="NCBI Taxonomy" id="412755"/>
    <lineage>
        <taxon>unclassified sequences</taxon>
        <taxon>metagenomes</taxon>
        <taxon>ecological metagenomes</taxon>
    </lineage>
</organism>
<evidence type="ECO:0000313" key="2">
    <source>
        <dbReference type="EMBL" id="GAF75048.1"/>
    </source>
</evidence>
<feature type="domain" description="Metallo-beta-lactamase" evidence="1">
    <location>
        <begin position="44"/>
        <end position="107"/>
    </location>
</feature>
<sequence>MSAPKEFGTVPSVEVTILVDSIAGMLAKSTDNVKRYSGEPLIAEPGFAVLIDLPPENLRVLWDAGASASAVLENLRRMEIDPTSIDVIALSHGHWDHVAGLSEILRAVRSSPELRMFPAGTTDEELAEYAKPRTIP</sequence>
<reference evidence="2" key="1">
    <citation type="journal article" date="2014" name="Front. Microbiol.">
        <title>High frequency of phylogenetically diverse reductive dehalogenase-homologous genes in deep subseafloor sedimentary metagenomes.</title>
        <authorList>
            <person name="Kawai M."/>
            <person name="Futagami T."/>
            <person name="Toyoda A."/>
            <person name="Takaki Y."/>
            <person name="Nishi S."/>
            <person name="Hori S."/>
            <person name="Arai W."/>
            <person name="Tsubouchi T."/>
            <person name="Morono Y."/>
            <person name="Uchiyama I."/>
            <person name="Ito T."/>
            <person name="Fujiyama A."/>
            <person name="Inagaki F."/>
            <person name="Takami H."/>
        </authorList>
    </citation>
    <scope>NUCLEOTIDE SEQUENCE</scope>
    <source>
        <strain evidence="2">Expedition CK06-06</strain>
    </source>
</reference>
<dbReference type="PANTHER" id="PTHR13754">
    <property type="entry name" value="METALLO-BETA-LACTAMASE SUPERFAMILY PROTEIN"/>
    <property type="match status" value="1"/>
</dbReference>
<dbReference type="SUPFAM" id="SSF56281">
    <property type="entry name" value="Metallo-hydrolase/oxidoreductase"/>
    <property type="match status" value="1"/>
</dbReference>
<dbReference type="PANTHER" id="PTHR13754:SF18">
    <property type="entry name" value="7,8-DIHYDROPTERIN-6-METHYL-4-(BETA-D-RIBOFURANOSYL)-AMINOBENZENE-5'-PHOSPHATE SYNTHASE"/>
    <property type="match status" value="1"/>
</dbReference>
<accession>X0S1W0</accession>
<dbReference type="GO" id="GO:0016740">
    <property type="term" value="F:transferase activity"/>
    <property type="evidence" value="ECO:0007669"/>
    <property type="project" value="TreeGrafter"/>
</dbReference>